<dbReference type="SUPFAM" id="SSF51569">
    <property type="entry name" value="Aldolase"/>
    <property type="match status" value="1"/>
</dbReference>
<dbReference type="GO" id="GO:0005737">
    <property type="term" value="C:cytoplasm"/>
    <property type="evidence" value="ECO:0007669"/>
    <property type="project" value="UniProtKB-SubCell"/>
</dbReference>
<reference evidence="8 9" key="1">
    <citation type="submission" date="2022-09" db="EMBL/GenBank/DDBJ databases">
        <title>Enrichment on poylsaccharides allowed isolation of novel metabolic and taxonomic groups of Haloarchaea.</title>
        <authorList>
            <person name="Sorokin D.Y."/>
            <person name="Elcheninov A.G."/>
            <person name="Khizhniak T.V."/>
            <person name="Kolganova T.V."/>
            <person name="Kublanov I.V."/>
        </authorList>
    </citation>
    <scope>NUCLEOTIDE SEQUENCE [LARGE SCALE GENOMIC DNA]</scope>
    <source>
        <strain evidence="8 9">AArc-curdl1</strain>
    </source>
</reference>
<dbReference type="Proteomes" id="UP001321047">
    <property type="component" value="Unassembled WGS sequence"/>
</dbReference>
<dbReference type="EC" id="2.5.1.55" evidence="3"/>
<dbReference type="PANTHER" id="PTHR21057">
    <property type="entry name" value="PHOSPHO-2-DEHYDRO-3-DEOXYHEPTONATE ALDOLASE"/>
    <property type="match status" value="1"/>
</dbReference>
<organism evidence="8 9">
    <name type="scientific">Natronosalvus hydrolyticus</name>
    <dbReference type="NCBI Taxonomy" id="2979988"/>
    <lineage>
        <taxon>Archaea</taxon>
        <taxon>Methanobacteriati</taxon>
        <taxon>Methanobacteriota</taxon>
        <taxon>Stenosarchaea group</taxon>
        <taxon>Halobacteria</taxon>
        <taxon>Halobacteriales</taxon>
        <taxon>Natrialbaceae</taxon>
        <taxon>Natronosalvus</taxon>
    </lineage>
</organism>
<dbReference type="NCBIfam" id="NF003543">
    <property type="entry name" value="PRK05198.1"/>
    <property type="match status" value="1"/>
</dbReference>
<gene>
    <name evidence="8" type="primary">kdsA</name>
    <name evidence="8" type="ORF">OB919_20990</name>
</gene>
<dbReference type="InterPro" id="IPR006218">
    <property type="entry name" value="DAHP1/KDSA"/>
</dbReference>
<dbReference type="Gene3D" id="3.20.20.70">
    <property type="entry name" value="Aldolase class I"/>
    <property type="match status" value="1"/>
</dbReference>
<dbReference type="Pfam" id="PF00793">
    <property type="entry name" value="DAHP_synth_1"/>
    <property type="match status" value="1"/>
</dbReference>
<comment type="catalytic activity">
    <reaction evidence="6">
        <text>D-arabinose 5-phosphate + phosphoenolpyruvate + H2O = 3-deoxy-alpha-D-manno-2-octulosonate-8-phosphate + phosphate</text>
        <dbReference type="Rhea" id="RHEA:14053"/>
        <dbReference type="ChEBI" id="CHEBI:15377"/>
        <dbReference type="ChEBI" id="CHEBI:43474"/>
        <dbReference type="ChEBI" id="CHEBI:57693"/>
        <dbReference type="ChEBI" id="CHEBI:58702"/>
        <dbReference type="ChEBI" id="CHEBI:85985"/>
        <dbReference type="EC" id="2.5.1.55"/>
    </reaction>
</comment>
<keyword evidence="9" id="KW-1185">Reference proteome</keyword>
<evidence type="ECO:0000313" key="8">
    <source>
        <dbReference type="EMBL" id="MCU4754414.1"/>
    </source>
</evidence>
<evidence type="ECO:0000259" key="7">
    <source>
        <dbReference type="Pfam" id="PF00793"/>
    </source>
</evidence>
<dbReference type="RefSeq" id="WP_342810715.1">
    <property type="nucleotide sequence ID" value="NZ_JAOPJZ010000042.1"/>
</dbReference>
<dbReference type="GO" id="GO:0008676">
    <property type="term" value="F:3-deoxy-8-phosphooctulonate synthase activity"/>
    <property type="evidence" value="ECO:0007669"/>
    <property type="project" value="UniProtKB-EC"/>
</dbReference>
<evidence type="ECO:0000256" key="3">
    <source>
        <dbReference type="ARBA" id="ARBA00012693"/>
    </source>
</evidence>
<dbReference type="NCBIfam" id="TIGR01362">
    <property type="entry name" value="KDO8P_synth"/>
    <property type="match status" value="1"/>
</dbReference>
<evidence type="ECO:0000256" key="2">
    <source>
        <dbReference type="ARBA" id="ARBA00010499"/>
    </source>
</evidence>
<dbReference type="EMBL" id="JAOPJZ010000042">
    <property type="protein sequence ID" value="MCU4754414.1"/>
    <property type="molecule type" value="Genomic_DNA"/>
</dbReference>
<evidence type="ECO:0000256" key="4">
    <source>
        <dbReference type="ARBA" id="ARBA00022490"/>
    </source>
</evidence>
<proteinExistence type="inferred from homology"/>
<accession>A0AAP2ZEC2</accession>
<evidence type="ECO:0000256" key="5">
    <source>
        <dbReference type="ARBA" id="ARBA00022679"/>
    </source>
</evidence>
<keyword evidence="5 8" id="KW-0808">Transferase</keyword>
<comment type="similarity">
    <text evidence="2">Belongs to the KdsA family.</text>
</comment>
<feature type="domain" description="DAHP synthetase I/KDSA" evidence="7">
    <location>
        <begin position="5"/>
        <end position="268"/>
    </location>
</feature>
<dbReference type="AlphaFoldDB" id="A0AAP2ZEC2"/>
<keyword evidence="4" id="KW-0963">Cytoplasm</keyword>
<evidence type="ECO:0000256" key="1">
    <source>
        <dbReference type="ARBA" id="ARBA00004496"/>
    </source>
</evidence>
<comment type="subcellular location">
    <subcellularLocation>
        <location evidence="1">Cytoplasm</location>
    </subcellularLocation>
</comment>
<protein>
    <recommendedName>
        <fullName evidence="3">3-deoxy-8-phosphooctulonate synthase</fullName>
        <ecNumber evidence="3">2.5.1.55</ecNumber>
    </recommendedName>
</protein>
<dbReference type="InterPro" id="IPR006269">
    <property type="entry name" value="KDO8P_synthase"/>
</dbReference>
<name>A0AAP2ZEC2_9EURY</name>
<dbReference type="HAMAP" id="MF_00056">
    <property type="entry name" value="KDO8P_synth"/>
    <property type="match status" value="1"/>
</dbReference>
<comment type="caution">
    <text evidence="8">The sequence shown here is derived from an EMBL/GenBank/DDBJ whole genome shotgun (WGS) entry which is preliminary data.</text>
</comment>
<evidence type="ECO:0000256" key="6">
    <source>
        <dbReference type="ARBA" id="ARBA00049112"/>
    </source>
</evidence>
<evidence type="ECO:0000313" key="9">
    <source>
        <dbReference type="Proteomes" id="UP001321047"/>
    </source>
</evidence>
<dbReference type="InterPro" id="IPR013785">
    <property type="entry name" value="Aldolase_TIM"/>
</dbReference>
<sequence length="272" mass="29761">MELSNNISASNEAQFFLIAGPCVIESEEQVLETARELKEITDRHDIDLIFKSSFDKANRSSISSYRGPGMERGLEILQRVKDEYELPVITDFHVPEQADQVADVVDILQIPAFLSRQTDILTAAGDTGLPINVKKGQFLSAEGMDNVVNKIESTGNERVMLCERGAMFGYNNLVVDMRNLDIMKDLGKPVVFDTTHSVQRPGARGDSSGGDRRFASTLARAALGAGVAGIFAEVHPDPSSAKCDAATQLPLDEFESLVKQWKAIDATVKNDQ</sequence>